<keyword evidence="2" id="KW-0521">NADP</keyword>
<dbReference type="Pfam" id="PF00106">
    <property type="entry name" value="adh_short"/>
    <property type="match status" value="1"/>
</dbReference>
<evidence type="ECO:0000313" key="6">
    <source>
        <dbReference type="Proteomes" id="UP001241926"/>
    </source>
</evidence>
<dbReference type="Proteomes" id="UP001241926">
    <property type="component" value="Unassembled WGS sequence"/>
</dbReference>
<dbReference type="CDD" id="cd05233">
    <property type="entry name" value="SDR_c"/>
    <property type="match status" value="1"/>
</dbReference>
<comment type="caution">
    <text evidence="5">The sequence shown here is derived from an EMBL/GenBank/DDBJ whole genome shotgun (WGS) entry which is preliminary data.</text>
</comment>
<evidence type="ECO:0000256" key="4">
    <source>
        <dbReference type="RuleBase" id="RU000363"/>
    </source>
</evidence>
<evidence type="ECO:0000256" key="3">
    <source>
        <dbReference type="ARBA" id="ARBA00023002"/>
    </source>
</evidence>
<dbReference type="PRINTS" id="PR00081">
    <property type="entry name" value="GDHRDH"/>
</dbReference>
<dbReference type="InterPro" id="IPR002347">
    <property type="entry name" value="SDR_fam"/>
</dbReference>
<name>A0ABT7IRP0_9ACTN</name>
<evidence type="ECO:0000313" key="5">
    <source>
        <dbReference type="EMBL" id="MDL2075250.1"/>
    </source>
</evidence>
<dbReference type="SUPFAM" id="SSF51735">
    <property type="entry name" value="NAD(P)-binding Rossmann-fold domains"/>
    <property type="match status" value="1"/>
</dbReference>
<dbReference type="PANTHER" id="PTHR43391:SF14">
    <property type="entry name" value="DEHYDROGENASE_REDUCTASE SDR FAMILY PROTEIN 7-LIKE"/>
    <property type="match status" value="1"/>
</dbReference>
<dbReference type="RefSeq" id="WP_093720932.1">
    <property type="nucleotide sequence ID" value="NZ_JASJUS010000001.1"/>
</dbReference>
<accession>A0ABT7IRP0</accession>
<evidence type="ECO:0000256" key="1">
    <source>
        <dbReference type="ARBA" id="ARBA00006484"/>
    </source>
</evidence>
<dbReference type="PRINTS" id="PR00080">
    <property type="entry name" value="SDRFAMILY"/>
</dbReference>
<dbReference type="InterPro" id="IPR036291">
    <property type="entry name" value="NAD(P)-bd_dom_sf"/>
</dbReference>
<keyword evidence="6" id="KW-1185">Reference proteome</keyword>
<evidence type="ECO:0000256" key="2">
    <source>
        <dbReference type="ARBA" id="ARBA00022857"/>
    </source>
</evidence>
<dbReference type="EMBL" id="JASJUS010000001">
    <property type="protein sequence ID" value="MDL2075250.1"/>
    <property type="molecule type" value="Genomic_DNA"/>
</dbReference>
<dbReference type="PANTHER" id="PTHR43391">
    <property type="entry name" value="RETINOL DEHYDROGENASE-RELATED"/>
    <property type="match status" value="1"/>
</dbReference>
<reference evidence="5 6" key="1">
    <citation type="submission" date="2023-05" db="EMBL/GenBank/DDBJ databases">
        <title>Streptomyces fuscus sp. nov., a brown-black pigment producing actinomyces isolated from dry sand of Sea duck farm.</title>
        <authorList>
            <person name="Xie J."/>
            <person name="Shen N."/>
        </authorList>
    </citation>
    <scope>NUCLEOTIDE SEQUENCE [LARGE SCALE GENOMIC DNA]</scope>
    <source>
        <strain evidence="5 6">GXMU-J15</strain>
    </source>
</reference>
<proteinExistence type="inferred from homology"/>
<dbReference type="Gene3D" id="3.40.50.720">
    <property type="entry name" value="NAD(P)-binding Rossmann-like Domain"/>
    <property type="match status" value="1"/>
</dbReference>
<protein>
    <submittedName>
        <fullName evidence="5">SDR family NAD(P)-dependent oxidoreductase</fullName>
    </submittedName>
</protein>
<organism evidence="5 6">
    <name type="scientific">Streptomyces fuscus</name>
    <dbReference type="NCBI Taxonomy" id="3048495"/>
    <lineage>
        <taxon>Bacteria</taxon>
        <taxon>Bacillati</taxon>
        <taxon>Actinomycetota</taxon>
        <taxon>Actinomycetes</taxon>
        <taxon>Kitasatosporales</taxon>
        <taxon>Streptomycetaceae</taxon>
        <taxon>Streptomyces</taxon>
    </lineage>
</organism>
<keyword evidence="3" id="KW-0560">Oxidoreductase</keyword>
<sequence>MLELAGRAAFITGGAQGIGLGLARSFAKEGMRLAVADIDADALAAAEGELSAITEVATFTLDVTERDAFARVAEEAEQRLGPVSLLCNNAGVGGSYPVRAMSYALWDLILGVNLGGVVNGLQTFLPRMIERGEPAHIVNTASTAGLAPLGGQGGYMYEGAKAGVIGLSEGLARQLAHEGHAIGVTVLCPGLVATNMVATSRAAGRRLPGDLGLTAEQRENRETLLSEQDFYLRQLGLPPDTVGEMVVEGVRSGKPYVITDRGVAEQLAARSKALFTALPPETEHDRRVARHVAAQIREAARSGGRTH</sequence>
<comment type="similarity">
    <text evidence="1 4">Belongs to the short-chain dehydrogenases/reductases (SDR) family.</text>
</comment>
<gene>
    <name evidence="5" type="ORF">QNN03_02215</name>
</gene>